<evidence type="ECO:0000313" key="4">
    <source>
        <dbReference type="Proteomes" id="UP001391051"/>
    </source>
</evidence>
<protein>
    <recommendedName>
        <fullName evidence="1">protein-ribulosamine 3-kinase</fullName>
        <ecNumber evidence="1">2.7.1.172</ecNumber>
    </recommendedName>
</protein>
<evidence type="ECO:0000313" key="3">
    <source>
        <dbReference type="EMBL" id="KAK7959702.1"/>
    </source>
</evidence>
<gene>
    <name evidence="3" type="ORF">PG986_004556</name>
</gene>
<dbReference type="Pfam" id="PF03881">
    <property type="entry name" value="Fructosamin_kin"/>
    <property type="match status" value="1"/>
</dbReference>
<name>A0ABR1QMY2_9PEZI</name>
<dbReference type="GeneID" id="92073840"/>
<evidence type="ECO:0000256" key="1">
    <source>
        <dbReference type="ARBA" id="ARBA00011961"/>
    </source>
</evidence>
<evidence type="ECO:0000256" key="2">
    <source>
        <dbReference type="ARBA" id="ARBA00048655"/>
    </source>
</evidence>
<dbReference type="SUPFAM" id="SSF56112">
    <property type="entry name" value="Protein kinase-like (PK-like)"/>
    <property type="match status" value="1"/>
</dbReference>
<dbReference type="PANTHER" id="PTHR12149">
    <property type="entry name" value="FRUCTOSAMINE 3 KINASE-RELATED PROTEIN"/>
    <property type="match status" value="1"/>
</dbReference>
<dbReference type="Proteomes" id="UP001391051">
    <property type="component" value="Unassembled WGS sequence"/>
</dbReference>
<dbReference type="InterPro" id="IPR016477">
    <property type="entry name" value="Fructo-/Ketosamine-3-kinase"/>
</dbReference>
<dbReference type="Gene3D" id="3.90.1200.10">
    <property type="match status" value="1"/>
</dbReference>
<sequence length="348" mass="40214">MIDENNLDPAITAGYKIELEGESEDEEFFVKILDCERADEMAMAEFECQRTLMQYIPEHVVSPIAWGRFQEDPTKAFYLTHFRYLHEKLPTTQQLLPIVKKLHLSSTSPTGKFGFPVTTFWGPPPMDNSWTDSWEEYFTRKFRAALEYGQQPHGRDDELCELGDQFIQKVIPRLLRPLQTDGRSIKPTLCHGDLWDANVQVDASTRLPIIFDPCCFYGHHESEFALPQMIACLTRTHILQVDFQSMRSAPNTLGQEIVNTYKNEVGASEPQEDFDDRNALYSMRGDLETVGMWPQWHRLLQHSLEIYPVVLRSLSVKDEMRRLLEKYPDGFAGFKRGVARGDQPISNM</sequence>
<accession>A0ABR1QMY2</accession>
<dbReference type="EC" id="2.7.1.172" evidence="1"/>
<dbReference type="RefSeq" id="XP_066703405.1">
    <property type="nucleotide sequence ID" value="XM_066840778.1"/>
</dbReference>
<dbReference type="PANTHER" id="PTHR12149:SF8">
    <property type="entry name" value="PROTEIN-RIBULOSAMINE 3-KINASE"/>
    <property type="match status" value="1"/>
</dbReference>
<keyword evidence="4" id="KW-1185">Reference proteome</keyword>
<proteinExistence type="predicted"/>
<dbReference type="InterPro" id="IPR011009">
    <property type="entry name" value="Kinase-like_dom_sf"/>
</dbReference>
<dbReference type="EMBL" id="JAQQWE010000003">
    <property type="protein sequence ID" value="KAK7959702.1"/>
    <property type="molecule type" value="Genomic_DNA"/>
</dbReference>
<organism evidence="3 4">
    <name type="scientific">Apiospora aurea</name>
    <dbReference type="NCBI Taxonomy" id="335848"/>
    <lineage>
        <taxon>Eukaryota</taxon>
        <taxon>Fungi</taxon>
        <taxon>Dikarya</taxon>
        <taxon>Ascomycota</taxon>
        <taxon>Pezizomycotina</taxon>
        <taxon>Sordariomycetes</taxon>
        <taxon>Xylariomycetidae</taxon>
        <taxon>Amphisphaeriales</taxon>
        <taxon>Apiosporaceae</taxon>
        <taxon>Apiospora</taxon>
    </lineage>
</organism>
<comment type="caution">
    <text evidence="3">The sequence shown here is derived from an EMBL/GenBank/DDBJ whole genome shotgun (WGS) entry which is preliminary data.</text>
</comment>
<comment type="catalytic activity">
    <reaction evidence="2">
        <text>N(6)-D-ribulosyl-L-lysyl-[protein] + ATP = N(6)-(3-O-phospho-D-ribulosyl)-L-lysyl-[protein] + ADP + H(+)</text>
        <dbReference type="Rhea" id="RHEA:48432"/>
        <dbReference type="Rhea" id="RHEA-COMP:12103"/>
        <dbReference type="Rhea" id="RHEA-COMP:12104"/>
        <dbReference type="ChEBI" id="CHEBI:15378"/>
        <dbReference type="ChEBI" id="CHEBI:30616"/>
        <dbReference type="ChEBI" id="CHEBI:90418"/>
        <dbReference type="ChEBI" id="CHEBI:90420"/>
        <dbReference type="ChEBI" id="CHEBI:456216"/>
        <dbReference type="EC" id="2.7.1.172"/>
    </reaction>
    <physiologicalReaction direction="left-to-right" evidence="2">
        <dbReference type="Rhea" id="RHEA:48433"/>
    </physiologicalReaction>
</comment>
<reference evidence="3 4" key="1">
    <citation type="submission" date="2023-01" db="EMBL/GenBank/DDBJ databases">
        <title>Analysis of 21 Apiospora genomes using comparative genomics revels a genus with tremendous synthesis potential of carbohydrate active enzymes and secondary metabolites.</title>
        <authorList>
            <person name="Sorensen T."/>
        </authorList>
    </citation>
    <scope>NUCLEOTIDE SEQUENCE [LARGE SCALE GENOMIC DNA]</scope>
    <source>
        <strain evidence="3 4">CBS 24483</strain>
    </source>
</reference>